<dbReference type="AlphaFoldDB" id="A0A4U7N6I5"/>
<dbReference type="PANTHER" id="PTHR36837">
    <property type="entry name" value="POLY(3-HYDROXYALKANOATE) POLYMERASE SUBUNIT PHAC"/>
    <property type="match status" value="1"/>
</dbReference>
<feature type="domain" description="Poly-beta-hydroxybutyrate polymerase N-terminal" evidence="4">
    <location>
        <begin position="13"/>
        <end position="49"/>
    </location>
</feature>
<keyword evidence="2" id="KW-0012">Acyltransferase</keyword>
<keyword evidence="1" id="KW-0808">Transferase</keyword>
<keyword evidence="6" id="KW-1185">Reference proteome</keyword>
<dbReference type="RefSeq" id="WP_138015334.1">
    <property type="nucleotide sequence ID" value="NZ_SULI01000004.1"/>
</dbReference>
<gene>
    <name evidence="5" type="ORF">FAP39_05205</name>
</gene>
<dbReference type="Gene3D" id="3.40.50.1820">
    <property type="entry name" value="alpha/beta hydrolase"/>
    <property type="match status" value="1"/>
</dbReference>
<dbReference type="GO" id="GO:0016787">
    <property type="term" value="F:hydrolase activity"/>
    <property type="evidence" value="ECO:0007669"/>
    <property type="project" value="UniProtKB-KW"/>
</dbReference>
<dbReference type="InterPro" id="IPR010941">
    <property type="entry name" value="PhaC_N"/>
</dbReference>
<keyword evidence="5" id="KW-0378">Hydrolase</keyword>
<evidence type="ECO:0000259" key="4">
    <source>
        <dbReference type="Pfam" id="PF12551"/>
    </source>
</evidence>
<sequence>MTQPSQSSPEVPDHAYRRLIAKLNHGTSPVAPVTMFSDWWLHLATAPDKQLELAKSAQESVAAWFRFVNAGCPAEESERPISPTKRDHRFAHNGWSSPPFAALEQAFLLAEDWADQATTNVPGLSQDHEKSMRFMMRQMLDAVAPSNFLPTNPEALECTVTEKGANLLRGGATLSHDLRDKLTGANPERPNRVGKDVATAKGQVVYRNHLIELIQYAPTTDTVHPEPVLIVPAWIMKYYILDLSPENSMVQYLTAQGFTVFMISWRNPSEEDASLGMDDYLELGPLAALSEITTITGSPKVHTAGYCLGGTLLSIAAATLARKADTPVASMTLFAAQTDFTEAGELTLFINESQVSFLEDAMAEQGFLEAEQMLGAFQMLRSNDLIWSHMVRAYLLGRPDMPMNDLMAWNADSTRLPARMHSEYLRKMFLQNDLAAGRYQVDGHAVSLRDIRVPVFGVGTETDHIAPWTSVYKIHNLVHADVTFVLTNGGHNAGVISEPGHHHRHYKMHTTRDTDKALSAADWQDAAQRQESSWWLAWSAWLSDLSSKKISPPKMGRKLAEAPGTYVMME</sequence>
<evidence type="ECO:0000313" key="6">
    <source>
        <dbReference type="Proteomes" id="UP000306575"/>
    </source>
</evidence>
<dbReference type="GO" id="GO:0042619">
    <property type="term" value="P:poly-hydroxybutyrate biosynthetic process"/>
    <property type="evidence" value="ECO:0007669"/>
    <property type="project" value="InterPro"/>
</dbReference>
<dbReference type="InterPro" id="IPR022211">
    <property type="entry name" value="PHBC_N"/>
</dbReference>
<evidence type="ECO:0000259" key="3">
    <source>
        <dbReference type="Pfam" id="PF07167"/>
    </source>
</evidence>
<comment type="caution">
    <text evidence="5">The sequence shown here is derived from an EMBL/GenBank/DDBJ whole genome shotgun (WGS) entry which is preliminary data.</text>
</comment>
<dbReference type="EMBL" id="SULI01000004">
    <property type="protein sequence ID" value="TKZ21505.1"/>
    <property type="molecule type" value="Genomic_DNA"/>
</dbReference>
<accession>A0A4U7N6I5</accession>
<evidence type="ECO:0000256" key="1">
    <source>
        <dbReference type="ARBA" id="ARBA00022679"/>
    </source>
</evidence>
<evidence type="ECO:0000256" key="2">
    <source>
        <dbReference type="ARBA" id="ARBA00023315"/>
    </source>
</evidence>
<dbReference type="SUPFAM" id="SSF53474">
    <property type="entry name" value="alpha/beta-Hydrolases"/>
    <property type="match status" value="1"/>
</dbReference>
<evidence type="ECO:0000313" key="5">
    <source>
        <dbReference type="EMBL" id="TKZ21505.1"/>
    </source>
</evidence>
<protein>
    <submittedName>
        <fullName evidence="5">Alpha/beta fold hydrolase</fullName>
    </submittedName>
</protein>
<organism evidence="5 6">
    <name type="scientific">Shimia litoralis</name>
    <dbReference type="NCBI Taxonomy" id="420403"/>
    <lineage>
        <taxon>Bacteria</taxon>
        <taxon>Pseudomonadati</taxon>
        <taxon>Pseudomonadota</taxon>
        <taxon>Alphaproteobacteria</taxon>
        <taxon>Rhodobacterales</taxon>
        <taxon>Roseobacteraceae</taxon>
    </lineage>
</organism>
<proteinExistence type="predicted"/>
<reference evidence="5 6" key="1">
    <citation type="submission" date="2019-04" db="EMBL/GenBank/DDBJ databases">
        <title>Genome sequence of Pelagicola litoralis CL-ES2.</title>
        <authorList>
            <person name="Cao J."/>
        </authorList>
    </citation>
    <scope>NUCLEOTIDE SEQUENCE [LARGE SCALE GENOMIC DNA]</scope>
    <source>
        <strain evidence="5 6">CL-ES2</strain>
    </source>
</reference>
<feature type="domain" description="Poly-beta-hydroxybutyrate polymerase N-terminal" evidence="3">
    <location>
        <begin position="86"/>
        <end position="253"/>
    </location>
</feature>
<name>A0A4U7N6I5_9RHOB</name>
<dbReference type="GO" id="GO:0016746">
    <property type="term" value="F:acyltransferase activity"/>
    <property type="evidence" value="ECO:0007669"/>
    <property type="project" value="UniProtKB-KW"/>
</dbReference>
<dbReference type="OrthoDB" id="7208816at2"/>
<dbReference type="InterPro" id="IPR051321">
    <property type="entry name" value="PHA/PHB_synthase"/>
</dbReference>
<dbReference type="Proteomes" id="UP000306575">
    <property type="component" value="Unassembled WGS sequence"/>
</dbReference>
<dbReference type="Pfam" id="PF07167">
    <property type="entry name" value="PhaC_N"/>
    <property type="match status" value="1"/>
</dbReference>
<dbReference type="PANTHER" id="PTHR36837:SF5">
    <property type="entry name" value="POLY-3-HYDROXYBUTYRATE SYNTHASE"/>
    <property type="match status" value="1"/>
</dbReference>
<dbReference type="Pfam" id="PF12551">
    <property type="entry name" value="PHBC_N"/>
    <property type="match status" value="1"/>
</dbReference>
<dbReference type="InterPro" id="IPR029058">
    <property type="entry name" value="AB_hydrolase_fold"/>
</dbReference>